<gene>
    <name evidence="2" type="ORF">PVT71_10160</name>
</gene>
<proteinExistence type="predicted"/>
<name>A0AAU8AE79_9RHOB</name>
<sequence length="270" mass="28232">MDGGLWRRMTTGLIIRNAERRHITVSQPFRQTGADPGPQNDPIDHFGEDFAMKQLLLATALIALPVAVFSGVEHFVIGAAAAPAQQGAIPSLGDLSKFAAIVSDTQKIAATGDLVAAETRITDLETAWDDDEEQLRAKAPEAWGTVDASADAAFSALRAKSPDPARVEAALSVLQATLADPTPSDAAGGVAQTLNGIAVTDAAGHPLPCEVMLSDLRDALSGGRASDTARPQITDLQSKATERCNADDDRRADAFSAQALALLTPTQVTK</sequence>
<keyword evidence="1" id="KW-1133">Transmembrane helix</keyword>
<evidence type="ECO:0000256" key="1">
    <source>
        <dbReference type="SAM" id="Phobius"/>
    </source>
</evidence>
<organism evidence="2">
    <name type="scientific">Alloyangia sp. H15</name>
    <dbReference type="NCBI Taxonomy" id="3029062"/>
    <lineage>
        <taxon>Bacteria</taxon>
        <taxon>Pseudomonadati</taxon>
        <taxon>Pseudomonadota</taxon>
        <taxon>Alphaproteobacteria</taxon>
        <taxon>Rhodobacterales</taxon>
        <taxon>Roseobacteraceae</taxon>
        <taxon>Alloyangia</taxon>
    </lineage>
</organism>
<dbReference type="EMBL" id="CP123384">
    <property type="protein sequence ID" value="XCC92839.1"/>
    <property type="molecule type" value="Genomic_DNA"/>
</dbReference>
<evidence type="ECO:0008006" key="3">
    <source>
        <dbReference type="Google" id="ProtNLM"/>
    </source>
</evidence>
<dbReference type="RefSeq" id="WP_353471667.1">
    <property type="nucleotide sequence ID" value="NZ_CP123384.1"/>
</dbReference>
<keyword evidence="1" id="KW-0472">Membrane</keyword>
<evidence type="ECO:0000313" key="2">
    <source>
        <dbReference type="EMBL" id="XCC92839.1"/>
    </source>
</evidence>
<keyword evidence="1" id="KW-0812">Transmembrane</keyword>
<accession>A0AAU8AE79</accession>
<dbReference type="AlphaFoldDB" id="A0AAU8AE79"/>
<reference evidence="2" key="1">
    <citation type="submission" date="2023-02" db="EMBL/GenBank/DDBJ databases">
        <title>Description and genomic characterization of Salipiger bruguierae sp. nov., isolated from the sediment of mangrove plant Bruguiera sexangula.</title>
        <authorList>
            <person name="Long M."/>
        </authorList>
    </citation>
    <scope>NUCLEOTIDE SEQUENCE</scope>
    <source>
        <strain evidence="2">H15</strain>
    </source>
</reference>
<feature type="transmembrane region" description="Helical" evidence="1">
    <location>
        <begin position="55"/>
        <end position="77"/>
    </location>
</feature>
<protein>
    <recommendedName>
        <fullName evidence="3">DUF222 domain-containing protein</fullName>
    </recommendedName>
</protein>